<dbReference type="Pfam" id="PF18930">
    <property type="entry name" value="DUF5679"/>
    <property type="match status" value="1"/>
</dbReference>
<protein>
    <recommendedName>
        <fullName evidence="2">DUF5679 domain-containing protein</fullName>
    </recommendedName>
</protein>
<gene>
    <name evidence="3" type="ORF">SAMN06296036_101147</name>
</gene>
<dbReference type="OrthoDB" id="157624at2"/>
<organism evidence="3 4">
    <name type="scientific">Pseudobacteriovorax antillogorgiicola</name>
    <dbReference type="NCBI Taxonomy" id="1513793"/>
    <lineage>
        <taxon>Bacteria</taxon>
        <taxon>Pseudomonadati</taxon>
        <taxon>Bdellovibrionota</taxon>
        <taxon>Oligoflexia</taxon>
        <taxon>Oligoflexales</taxon>
        <taxon>Pseudobacteriovoracaceae</taxon>
        <taxon>Pseudobacteriovorax</taxon>
    </lineage>
</organism>
<feature type="transmembrane region" description="Helical" evidence="1">
    <location>
        <begin position="87"/>
        <end position="106"/>
    </location>
</feature>
<evidence type="ECO:0000256" key="1">
    <source>
        <dbReference type="SAM" id="Phobius"/>
    </source>
</evidence>
<dbReference type="Proteomes" id="UP000192907">
    <property type="component" value="Unassembled WGS sequence"/>
</dbReference>
<keyword evidence="1" id="KW-1133">Transmembrane helix</keyword>
<feature type="domain" description="DUF5679" evidence="2">
    <location>
        <begin position="7"/>
        <end position="44"/>
    </location>
</feature>
<dbReference type="RefSeq" id="WP_132314719.1">
    <property type="nucleotide sequence ID" value="NZ_FWZT01000001.1"/>
</dbReference>
<dbReference type="InterPro" id="IPR044044">
    <property type="entry name" value="DUF5679"/>
</dbReference>
<keyword evidence="1" id="KW-0472">Membrane</keyword>
<dbReference type="AlphaFoldDB" id="A0A1Y6B7H5"/>
<evidence type="ECO:0000259" key="2">
    <source>
        <dbReference type="Pfam" id="PF18930"/>
    </source>
</evidence>
<reference evidence="4" key="1">
    <citation type="submission" date="2017-04" db="EMBL/GenBank/DDBJ databases">
        <authorList>
            <person name="Varghese N."/>
            <person name="Submissions S."/>
        </authorList>
    </citation>
    <scope>NUCLEOTIDE SEQUENCE [LARGE SCALE GENOMIC DNA]</scope>
    <source>
        <strain evidence="4">RKEM611</strain>
    </source>
</reference>
<keyword evidence="4" id="KW-1185">Reference proteome</keyword>
<evidence type="ECO:0000313" key="3">
    <source>
        <dbReference type="EMBL" id="SME88374.1"/>
    </source>
</evidence>
<evidence type="ECO:0000313" key="4">
    <source>
        <dbReference type="Proteomes" id="UP000192907"/>
    </source>
</evidence>
<proteinExistence type="predicted"/>
<dbReference type="EMBL" id="FWZT01000001">
    <property type="protein sequence ID" value="SME88374.1"/>
    <property type="molecule type" value="Genomic_DNA"/>
</dbReference>
<name>A0A1Y6B7H5_9BACT</name>
<keyword evidence="1" id="KW-0812">Transmembrane</keyword>
<accession>A0A1Y6B7H5</accession>
<sequence length="108" mass="12006">MSYPAAYCVKCKAHTNTLNKHSVVLANNSRALRGQCPVCLSENYQFLPAKDNWAFIKSEHGSANGRTLLPTTVAAKKISHGTTWGRWAVYAFFVMSCIAFGYVLSLRF</sequence>